<name>A0A0C2MYK3_THEKT</name>
<evidence type="ECO:0000313" key="1">
    <source>
        <dbReference type="EMBL" id="KII66707.1"/>
    </source>
</evidence>
<reference evidence="1 2" key="1">
    <citation type="journal article" date="2014" name="Genome Biol. Evol.">
        <title>The genome of the myxosporean Thelohanellus kitauei shows adaptations to nutrient acquisition within its fish host.</title>
        <authorList>
            <person name="Yang Y."/>
            <person name="Xiong J."/>
            <person name="Zhou Z."/>
            <person name="Huo F."/>
            <person name="Miao W."/>
            <person name="Ran C."/>
            <person name="Liu Y."/>
            <person name="Zhang J."/>
            <person name="Feng J."/>
            <person name="Wang M."/>
            <person name="Wang M."/>
            <person name="Wang L."/>
            <person name="Yao B."/>
        </authorList>
    </citation>
    <scope>NUCLEOTIDE SEQUENCE [LARGE SCALE GENOMIC DNA]</scope>
    <source>
        <strain evidence="1">Wuqing</strain>
    </source>
</reference>
<protein>
    <submittedName>
        <fullName evidence="1">Uncharacterized protein</fullName>
    </submittedName>
</protein>
<proteinExistence type="predicted"/>
<dbReference type="EMBL" id="JWZT01003480">
    <property type="protein sequence ID" value="KII66707.1"/>
    <property type="molecule type" value="Genomic_DNA"/>
</dbReference>
<comment type="caution">
    <text evidence="1">The sequence shown here is derived from an EMBL/GenBank/DDBJ whole genome shotgun (WGS) entry which is preliminary data.</text>
</comment>
<evidence type="ECO:0000313" key="2">
    <source>
        <dbReference type="Proteomes" id="UP000031668"/>
    </source>
</evidence>
<dbReference type="AlphaFoldDB" id="A0A0C2MYK3"/>
<sequence>MIKKCMLLKPGLICPEEKQAFSTISLSTNTIEDKVVDVASDLNSQLKKLKLVRVQISYIAQPANFIRGDDKDINIKEDFVEFNSTIDTTATGDVYRCWRKALTEFVLIGSN</sequence>
<dbReference type="Proteomes" id="UP000031668">
    <property type="component" value="Unassembled WGS sequence"/>
</dbReference>
<accession>A0A0C2MYK3</accession>
<dbReference type="OrthoDB" id="1101576at2759"/>
<keyword evidence="2" id="KW-1185">Reference proteome</keyword>
<gene>
    <name evidence="1" type="ORF">RF11_13048</name>
</gene>
<organism evidence="1 2">
    <name type="scientific">Thelohanellus kitauei</name>
    <name type="common">Myxosporean</name>
    <dbReference type="NCBI Taxonomy" id="669202"/>
    <lineage>
        <taxon>Eukaryota</taxon>
        <taxon>Metazoa</taxon>
        <taxon>Cnidaria</taxon>
        <taxon>Myxozoa</taxon>
        <taxon>Myxosporea</taxon>
        <taxon>Bivalvulida</taxon>
        <taxon>Platysporina</taxon>
        <taxon>Myxobolidae</taxon>
        <taxon>Thelohanellus</taxon>
    </lineage>
</organism>